<dbReference type="AlphaFoldDB" id="A0A1G1Y1L5"/>
<proteinExistence type="predicted"/>
<evidence type="ECO:0000313" key="2">
    <source>
        <dbReference type="Proteomes" id="UP000178240"/>
    </source>
</evidence>
<dbReference type="STRING" id="1797535.A2744_02455"/>
<comment type="caution">
    <text evidence="1">The sequence shown here is derived from an EMBL/GenBank/DDBJ whole genome shotgun (WGS) entry which is preliminary data.</text>
</comment>
<reference evidence="1 2" key="1">
    <citation type="journal article" date="2016" name="Nat. Commun.">
        <title>Thousands of microbial genomes shed light on interconnected biogeochemical processes in an aquifer system.</title>
        <authorList>
            <person name="Anantharaman K."/>
            <person name="Brown C.T."/>
            <person name="Hug L.A."/>
            <person name="Sharon I."/>
            <person name="Castelle C.J."/>
            <person name="Probst A.J."/>
            <person name="Thomas B.C."/>
            <person name="Singh A."/>
            <person name="Wilkins M.J."/>
            <person name="Karaoz U."/>
            <person name="Brodie E.L."/>
            <person name="Williams K.H."/>
            <person name="Hubbard S.S."/>
            <person name="Banfield J.F."/>
        </authorList>
    </citation>
    <scope>NUCLEOTIDE SEQUENCE [LARGE SCALE GENOMIC DNA]</scope>
</reference>
<gene>
    <name evidence="1" type="ORF">A2744_02455</name>
</gene>
<sequence>MIDIQDIDFSGFADREQNLKKIGRFNSYQPMYYRPSVFFHSQKLFYLLQEILAQPSFKGYDQDRILVMALVHDDAEIVTGDIQAGNKSKMSAGQMKQVNQNEETAIEQLAKEFPSTISGYNYKSLLLEIYKKNTLESQLVKYFDRFDALGESLHELYGGNPAFAKNTVNEFGTIPLPTDYYVEQFNNYQKNYPLLADFIGTMSPLKKIFKPVNTQKILQSAAKHTPESLVKLTGNSDYDWWKKVLIARGGKGIIAELTTQKES</sequence>
<evidence type="ECO:0000313" key="1">
    <source>
        <dbReference type="EMBL" id="OGY45690.1"/>
    </source>
</evidence>
<evidence type="ECO:0008006" key="3">
    <source>
        <dbReference type="Google" id="ProtNLM"/>
    </source>
</evidence>
<name>A0A1G1Y1L5_9BACT</name>
<dbReference type="EMBL" id="MHIE01000014">
    <property type="protein sequence ID" value="OGY45690.1"/>
    <property type="molecule type" value="Genomic_DNA"/>
</dbReference>
<dbReference type="SUPFAM" id="SSF109604">
    <property type="entry name" value="HD-domain/PDEase-like"/>
    <property type="match status" value="1"/>
</dbReference>
<organism evidence="1 2">
    <name type="scientific">Candidatus Buchananbacteria bacterium RIFCSPHIGHO2_01_FULL_44_11</name>
    <dbReference type="NCBI Taxonomy" id="1797535"/>
    <lineage>
        <taxon>Bacteria</taxon>
        <taxon>Candidatus Buchananiibacteriota</taxon>
    </lineage>
</organism>
<accession>A0A1G1Y1L5</accession>
<dbReference type="Proteomes" id="UP000178240">
    <property type="component" value="Unassembled WGS sequence"/>
</dbReference>
<dbReference type="Gene3D" id="1.10.3210.10">
    <property type="entry name" value="Hypothetical protein af1432"/>
    <property type="match status" value="1"/>
</dbReference>
<dbReference type="Pfam" id="PF12917">
    <property type="entry name" value="YfbR-like"/>
    <property type="match status" value="1"/>
</dbReference>
<protein>
    <recommendedName>
        <fullName evidence="3">HD domain-containing protein</fullName>
    </recommendedName>
</protein>